<evidence type="ECO:0000256" key="5">
    <source>
        <dbReference type="ARBA" id="ARBA00022927"/>
    </source>
</evidence>
<keyword evidence="5 9" id="KW-0653">Protein transport</keyword>
<dbReference type="STRING" id="520822.A0A151I4X9"/>
<feature type="transmembrane region" description="Helical" evidence="9">
    <location>
        <begin position="429"/>
        <end position="452"/>
    </location>
</feature>
<keyword evidence="6 9" id="KW-1133">Transmembrane helix</keyword>
<evidence type="ECO:0000313" key="11">
    <source>
        <dbReference type="Proteomes" id="UP000078540"/>
    </source>
</evidence>
<dbReference type="AlphaFoldDB" id="A0A151I4X9"/>
<organism evidence="10 11">
    <name type="scientific">Atta colombica</name>
    <dbReference type="NCBI Taxonomy" id="520822"/>
    <lineage>
        <taxon>Eukaryota</taxon>
        <taxon>Metazoa</taxon>
        <taxon>Ecdysozoa</taxon>
        <taxon>Arthropoda</taxon>
        <taxon>Hexapoda</taxon>
        <taxon>Insecta</taxon>
        <taxon>Pterygota</taxon>
        <taxon>Neoptera</taxon>
        <taxon>Endopterygota</taxon>
        <taxon>Hymenoptera</taxon>
        <taxon>Apocrita</taxon>
        <taxon>Aculeata</taxon>
        <taxon>Formicoidea</taxon>
        <taxon>Formicidae</taxon>
        <taxon>Myrmicinae</taxon>
        <taxon>Atta</taxon>
    </lineage>
</organism>
<protein>
    <recommendedName>
        <fullName evidence="9">Vesicle transport protein</fullName>
    </recommendedName>
</protein>
<feature type="transmembrane region" description="Helical" evidence="9">
    <location>
        <begin position="402"/>
        <end position="423"/>
    </location>
</feature>
<evidence type="ECO:0000256" key="7">
    <source>
        <dbReference type="ARBA" id="ARBA00023136"/>
    </source>
</evidence>
<evidence type="ECO:0000256" key="4">
    <source>
        <dbReference type="ARBA" id="ARBA00022692"/>
    </source>
</evidence>
<proteinExistence type="inferred from homology"/>
<keyword evidence="4 9" id="KW-0812">Transmembrane</keyword>
<dbReference type="InterPro" id="IPR007305">
    <property type="entry name" value="Vesicle_transpt_Got1/SFT2"/>
</dbReference>
<dbReference type="PANTHER" id="PTHR23137">
    <property type="entry name" value="VESICLE TRANSPORT PROTEIN-RELATED"/>
    <property type="match status" value="1"/>
</dbReference>
<dbReference type="InterPro" id="IPR011691">
    <property type="entry name" value="Vesicle_transpt_SFT2"/>
</dbReference>
<name>A0A151I4X9_9HYME</name>
<dbReference type="GO" id="GO:0005737">
    <property type="term" value="C:cytoplasm"/>
    <property type="evidence" value="ECO:0007669"/>
    <property type="project" value="UniProtKB-ARBA"/>
</dbReference>
<evidence type="ECO:0000256" key="9">
    <source>
        <dbReference type="RuleBase" id="RU363111"/>
    </source>
</evidence>
<evidence type="ECO:0000256" key="1">
    <source>
        <dbReference type="ARBA" id="ARBA00003566"/>
    </source>
</evidence>
<dbReference type="GO" id="GO:0016192">
    <property type="term" value="P:vesicle-mediated transport"/>
    <property type="evidence" value="ECO:0007669"/>
    <property type="project" value="InterPro"/>
</dbReference>
<gene>
    <name evidence="10" type="ORF">ALC53_04142</name>
</gene>
<evidence type="ECO:0000313" key="10">
    <source>
        <dbReference type="EMBL" id="KYM86342.1"/>
    </source>
</evidence>
<dbReference type="GO" id="GO:0012505">
    <property type="term" value="C:endomembrane system"/>
    <property type="evidence" value="ECO:0007669"/>
    <property type="project" value="UniProtKB-ARBA"/>
</dbReference>
<dbReference type="Pfam" id="PF04178">
    <property type="entry name" value="Got1"/>
    <property type="match status" value="1"/>
</dbReference>
<keyword evidence="3 9" id="KW-0813">Transport</keyword>
<keyword evidence="7 9" id="KW-0472">Membrane</keyword>
<keyword evidence="11" id="KW-1185">Reference proteome</keyword>
<sequence length="525" mass="60511">IEPHQFLEDAREIVLECEQSVIQKHDNIKINTMFNEFVSVDKHAKSMSTRNYEIFRFARMDRSLSKYQFRRNNDCSMIRRGTKKASNVKTILSANVSMADFMKDDTRDYCHLTGRYRSPAHSNCNLNYKNSHCIPIVFHNLSGYVTHFIIKEIATAYEGRVDLLPITKIFPYEYDDCVEKLEKAKLPSHESFYSLLTNGTISESDYTQAVNVWQGIVTSYGFDPAYYYGIYYRVLRRTRYVTFIEHNIRDGLSQCSNMYAQVNNKYMQSYDPSKPTLGTTYLPFCLIHILQFAQSSWLREYIELNTNFRTLVKNEFELVMHWDGKYGVEAMIAESNQFSHIECDDVYTIMKRDINRFDTSDRQCNALHVDGKKDTKKAKGIKSNVIAVMDQTTLSWSTRIKGFAICFIVGILCSFLGSFALFLQKGLAVFAVFYTLGNIISLASTCFLMGPFHQFKKMFASTRIIATILVFVSIILTLFAALHLHNPGLALLFIIIQSLAMTWYSLSYIPYARDAVKKTVEACVT</sequence>
<dbReference type="Proteomes" id="UP000078540">
    <property type="component" value="Unassembled WGS sequence"/>
</dbReference>
<dbReference type="GO" id="GO:0016020">
    <property type="term" value="C:membrane"/>
    <property type="evidence" value="ECO:0007669"/>
    <property type="project" value="UniProtKB-SubCell"/>
</dbReference>
<evidence type="ECO:0000256" key="8">
    <source>
        <dbReference type="ARBA" id="ARBA00025800"/>
    </source>
</evidence>
<comment type="similarity">
    <text evidence="8 9">Belongs to the SFT2 family.</text>
</comment>
<dbReference type="EMBL" id="KQ976442">
    <property type="protein sequence ID" value="KYM86342.1"/>
    <property type="molecule type" value="Genomic_DNA"/>
</dbReference>
<feature type="non-terminal residue" evidence="10">
    <location>
        <position position="1"/>
    </location>
</feature>
<evidence type="ECO:0000256" key="3">
    <source>
        <dbReference type="ARBA" id="ARBA00022448"/>
    </source>
</evidence>
<evidence type="ECO:0000256" key="2">
    <source>
        <dbReference type="ARBA" id="ARBA00004141"/>
    </source>
</evidence>
<reference evidence="10 11" key="1">
    <citation type="submission" date="2015-09" db="EMBL/GenBank/DDBJ databases">
        <title>Atta colombica WGS genome.</title>
        <authorList>
            <person name="Nygaard S."/>
            <person name="Hu H."/>
            <person name="Boomsma J."/>
            <person name="Zhang G."/>
        </authorList>
    </citation>
    <scope>NUCLEOTIDE SEQUENCE [LARGE SCALE GENOMIC DNA]</scope>
    <source>
        <strain evidence="10">Treedump-2</strain>
        <tissue evidence="10">Whole body</tissue>
    </source>
</reference>
<evidence type="ECO:0000256" key="6">
    <source>
        <dbReference type="ARBA" id="ARBA00022989"/>
    </source>
</evidence>
<dbReference type="GO" id="GO:0015031">
    <property type="term" value="P:protein transport"/>
    <property type="evidence" value="ECO:0007669"/>
    <property type="project" value="UniProtKB-KW"/>
</dbReference>
<comment type="subcellular location">
    <subcellularLocation>
        <location evidence="2 9">Membrane</location>
        <topology evidence="2 9">Multi-pass membrane protein</topology>
    </subcellularLocation>
</comment>
<comment type="function">
    <text evidence="1 9">May be involved in fusion of retrograde transport vesicles derived from an endocytic compartment with the Golgi complex.</text>
</comment>
<accession>A0A151I4X9</accession>
<dbReference type="PANTHER" id="PTHR23137:SF6">
    <property type="entry name" value="VESICLE TRANSPORT PROTEIN"/>
    <property type="match status" value="1"/>
</dbReference>
<feature type="transmembrane region" description="Helical" evidence="9">
    <location>
        <begin position="464"/>
        <end position="484"/>
    </location>
</feature>
<feature type="transmembrane region" description="Helical" evidence="9">
    <location>
        <begin position="490"/>
        <end position="509"/>
    </location>
</feature>